<dbReference type="InterPro" id="IPR018511">
    <property type="entry name" value="Hemolysin-typ_Ca-bd_CS"/>
</dbReference>
<dbReference type="SUPFAM" id="SSF51120">
    <property type="entry name" value="beta-Roll"/>
    <property type="match status" value="1"/>
</dbReference>
<evidence type="ECO:0000256" key="2">
    <source>
        <dbReference type="ARBA" id="ARBA00022525"/>
    </source>
</evidence>
<evidence type="ECO:0000313" key="5">
    <source>
        <dbReference type="Proteomes" id="UP000321523"/>
    </source>
</evidence>
<evidence type="ECO:0000259" key="3">
    <source>
        <dbReference type="Pfam" id="PF13946"/>
    </source>
</evidence>
<keyword evidence="2" id="KW-0964">Secreted</keyword>
<accession>A0A512DNW5</accession>
<comment type="caution">
    <text evidence="4">The sequence shown here is derived from an EMBL/GenBank/DDBJ whole genome shotgun (WGS) entry which is preliminary data.</text>
</comment>
<dbReference type="InterPro" id="IPR011049">
    <property type="entry name" value="Serralysin-like_metalloprot_C"/>
</dbReference>
<dbReference type="Proteomes" id="UP000321523">
    <property type="component" value="Unassembled WGS sequence"/>
</dbReference>
<dbReference type="GO" id="GO:0005509">
    <property type="term" value="F:calcium ion binding"/>
    <property type="evidence" value="ECO:0007669"/>
    <property type="project" value="InterPro"/>
</dbReference>
<sequence length="589" mass="62679">MSHDLTGATAATIDGWEFLDNSPEVTGLALEGGTLDGRKKVAYTATFDDLSPVAIKVDMGSATSELKFYLDPTITNNSGIDWNTFRTSLVSENYPAAQAGDLQVHPVFSHFHDANIPGWTSPSGMNFTTFLGMNTGKASLTNNTSFGGINGADELWTYSGSVDDGATQNWQNIGIHQYHEIDVGGGAIQGGDFYIVLEPNFWPVHDRIMPTAQAVYEDFSFANAHSGTARNDLVFGYNGADDLGGGAGDDILAGGVENDTLSGNDGADWLFGGLDDDLMIGGAGNDMFDGGGGGDTAIWASARLANTITLVADGADTVSGSFGVDRIERTERLVFTDGEFVTGTGDEAAQAYRLYGATLDREPDPGGLKGWTSALRDNGVTLEQAVEGFIGSPEFQSRYGNLNDSDFVSQLYRNVLDREPGGAEVQGWVDAIGTGTTRAQVVLGFSESTEYVENTRPAVEEGLWLRDDDAASVARLYSATLDRLPDQDGLANWTDAIRTGTPLQQVADGFVGSAEFQARYGNLGDAAFVDLLYDNVLDRAPDPEGLSAWTNALAAGMTRSEVVTGFSESLEYIGIRAPFIDQGVWLAES</sequence>
<dbReference type="EMBL" id="BJYZ01000007">
    <property type="protein sequence ID" value="GEO37840.1"/>
    <property type="molecule type" value="Genomic_DNA"/>
</dbReference>
<dbReference type="PANTHER" id="PTHR38340">
    <property type="entry name" value="S-LAYER PROTEIN"/>
    <property type="match status" value="1"/>
</dbReference>
<organism evidence="4 5">
    <name type="scientific">Skermanella aerolata</name>
    <dbReference type="NCBI Taxonomy" id="393310"/>
    <lineage>
        <taxon>Bacteria</taxon>
        <taxon>Pseudomonadati</taxon>
        <taxon>Pseudomonadota</taxon>
        <taxon>Alphaproteobacteria</taxon>
        <taxon>Rhodospirillales</taxon>
        <taxon>Azospirillaceae</taxon>
        <taxon>Skermanella</taxon>
    </lineage>
</organism>
<dbReference type="InterPro" id="IPR025282">
    <property type="entry name" value="DUF4214"/>
</dbReference>
<dbReference type="Gene3D" id="2.150.10.10">
    <property type="entry name" value="Serralysin-like metalloprotease, C-terminal"/>
    <property type="match status" value="1"/>
</dbReference>
<dbReference type="InterPro" id="IPR038255">
    <property type="entry name" value="PBS_linker_sf"/>
</dbReference>
<reference evidence="4 5" key="1">
    <citation type="submission" date="2019-07" db="EMBL/GenBank/DDBJ databases">
        <title>Whole genome shotgun sequence of Skermanella aerolata NBRC 106429.</title>
        <authorList>
            <person name="Hosoyama A."/>
            <person name="Uohara A."/>
            <person name="Ohji S."/>
            <person name="Ichikawa N."/>
        </authorList>
    </citation>
    <scope>NUCLEOTIDE SEQUENCE [LARGE SCALE GENOMIC DNA]</scope>
    <source>
        <strain evidence="4 5">NBRC 106429</strain>
    </source>
</reference>
<dbReference type="PANTHER" id="PTHR38340:SF1">
    <property type="entry name" value="S-LAYER PROTEIN"/>
    <property type="match status" value="1"/>
</dbReference>
<dbReference type="PROSITE" id="PS00330">
    <property type="entry name" value="HEMOLYSIN_CALCIUM"/>
    <property type="match status" value="1"/>
</dbReference>
<dbReference type="OrthoDB" id="7282531at2"/>
<comment type="subcellular location">
    <subcellularLocation>
        <location evidence="1">Secreted</location>
    </subcellularLocation>
</comment>
<name>A0A512DNW5_9PROT</name>
<dbReference type="Pfam" id="PF13946">
    <property type="entry name" value="DUF4214"/>
    <property type="match status" value="2"/>
</dbReference>
<dbReference type="PRINTS" id="PR00313">
    <property type="entry name" value="CABNDNGRPT"/>
</dbReference>
<dbReference type="InterPro" id="IPR001343">
    <property type="entry name" value="Hemolysn_Ca-bd"/>
</dbReference>
<dbReference type="Gene3D" id="1.10.3130.20">
    <property type="entry name" value="Phycobilisome linker domain"/>
    <property type="match status" value="2"/>
</dbReference>
<dbReference type="GO" id="GO:0005576">
    <property type="term" value="C:extracellular region"/>
    <property type="evidence" value="ECO:0007669"/>
    <property type="project" value="UniProtKB-SubCell"/>
</dbReference>
<dbReference type="Pfam" id="PF00353">
    <property type="entry name" value="HemolysinCabind"/>
    <property type="match status" value="2"/>
</dbReference>
<protein>
    <recommendedName>
        <fullName evidence="3">DUF4214 domain-containing protein</fullName>
    </recommendedName>
</protein>
<gene>
    <name evidence="4" type="ORF">SAE02_19880</name>
</gene>
<dbReference type="AlphaFoldDB" id="A0A512DNW5"/>
<evidence type="ECO:0000313" key="4">
    <source>
        <dbReference type="EMBL" id="GEO37840.1"/>
    </source>
</evidence>
<feature type="domain" description="DUF4214" evidence="3">
    <location>
        <begin position="387"/>
        <end position="453"/>
    </location>
</feature>
<dbReference type="InterPro" id="IPR050557">
    <property type="entry name" value="RTX_toxin/Mannuronan_C5-epim"/>
</dbReference>
<keyword evidence="5" id="KW-1185">Reference proteome</keyword>
<dbReference type="RefSeq" id="WP_052830880.1">
    <property type="nucleotide sequence ID" value="NZ_BJYZ01000007.1"/>
</dbReference>
<evidence type="ECO:0000256" key="1">
    <source>
        <dbReference type="ARBA" id="ARBA00004613"/>
    </source>
</evidence>
<feature type="domain" description="DUF4214" evidence="3">
    <location>
        <begin position="507"/>
        <end position="573"/>
    </location>
</feature>
<proteinExistence type="predicted"/>